<protein>
    <submittedName>
        <fullName evidence="1">Uncharacterized protein</fullName>
    </submittedName>
</protein>
<reference evidence="1 2" key="1">
    <citation type="journal article" date="2021" name="Elife">
        <title>Chloroplast acquisition without the gene transfer in kleptoplastic sea slugs, Plakobranchus ocellatus.</title>
        <authorList>
            <person name="Maeda T."/>
            <person name="Takahashi S."/>
            <person name="Yoshida T."/>
            <person name="Shimamura S."/>
            <person name="Takaki Y."/>
            <person name="Nagai Y."/>
            <person name="Toyoda A."/>
            <person name="Suzuki Y."/>
            <person name="Arimoto A."/>
            <person name="Ishii H."/>
            <person name="Satoh N."/>
            <person name="Nishiyama T."/>
            <person name="Hasebe M."/>
            <person name="Maruyama T."/>
            <person name="Minagawa J."/>
            <person name="Obokata J."/>
            <person name="Shigenobu S."/>
        </authorList>
    </citation>
    <scope>NUCLEOTIDE SEQUENCE [LARGE SCALE GENOMIC DNA]</scope>
</reference>
<organism evidence="1 2">
    <name type="scientific">Elysia marginata</name>
    <dbReference type="NCBI Taxonomy" id="1093978"/>
    <lineage>
        <taxon>Eukaryota</taxon>
        <taxon>Metazoa</taxon>
        <taxon>Spiralia</taxon>
        <taxon>Lophotrochozoa</taxon>
        <taxon>Mollusca</taxon>
        <taxon>Gastropoda</taxon>
        <taxon>Heterobranchia</taxon>
        <taxon>Euthyneura</taxon>
        <taxon>Panpulmonata</taxon>
        <taxon>Sacoglossa</taxon>
        <taxon>Placobranchoidea</taxon>
        <taxon>Plakobranchidae</taxon>
        <taxon>Elysia</taxon>
    </lineage>
</organism>
<accession>A0AAV4HTT8</accession>
<evidence type="ECO:0000313" key="2">
    <source>
        <dbReference type="Proteomes" id="UP000762676"/>
    </source>
</evidence>
<sequence>MSSGEFNTPAASSLLSLAAKGAPLQSQKQGGRFPFGRFDFRTALQAWSRLERRHLPRTRASRLLTAAVWDLCWCMRDLSYVQLVLGLRVDD</sequence>
<keyword evidence="2" id="KW-1185">Reference proteome</keyword>
<dbReference type="AlphaFoldDB" id="A0AAV4HTT8"/>
<name>A0AAV4HTT8_9GAST</name>
<dbReference type="Proteomes" id="UP000762676">
    <property type="component" value="Unassembled WGS sequence"/>
</dbReference>
<evidence type="ECO:0000313" key="1">
    <source>
        <dbReference type="EMBL" id="GFS01369.1"/>
    </source>
</evidence>
<comment type="caution">
    <text evidence="1">The sequence shown here is derived from an EMBL/GenBank/DDBJ whole genome shotgun (WGS) entry which is preliminary data.</text>
</comment>
<gene>
    <name evidence="1" type="ORF">ElyMa_002836900</name>
</gene>
<proteinExistence type="predicted"/>
<dbReference type="EMBL" id="BMAT01005879">
    <property type="protein sequence ID" value="GFS01369.1"/>
    <property type="molecule type" value="Genomic_DNA"/>
</dbReference>